<accession>A0A437GVG8</accession>
<protein>
    <recommendedName>
        <fullName evidence="3">Transcriptional regulator</fullName>
    </recommendedName>
</protein>
<proteinExistence type="predicted"/>
<keyword evidence="2" id="KW-1185">Reference proteome</keyword>
<dbReference type="OrthoDB" id="7376075at2"/>
<evidence type="ECO:0000313" key="1">
    <source>
        <dbReference type="EMBL" id="RVQ65499.1"/>
    </source>
</evidence>
<comment type="caution">
    <text evidence="1">The sequence shown here is derived from an EMBL/GenBank/DDBJ whole genome shotgun (WGS) entry which is preliminary data.</text>
</comment>
<gene>
    <name evidence="1" type="ORF">EKN06_13270</name>
</gene>
<dbReference type="EMBL" id="RXOL01000007">
    <property type="protein sequence ID" value="RVQ65499.1"/>
    <property type="molecule type" value="Genomic_DNA"/>
</dbReference>
<evidence type="ECO:0008006" key="3">
    <source>
        <dbReference type="Google" id="ProtNLM"/>
    </source>
</evidence>
<reference evidence="1 2" key="1">
    <citation type="submission" date="2018-12" db="EMBL/GenBank/DDBJ databases">
        <title>Croceicoccus ponticola sp. nov., a lipolytic bacterium isolated from seawater.</title>
        <authorList>
            <person name="Yoon J.-H."/>
        </authorList>
    </citation>
    <scope>NUCLEOTIDE SEQUENCE [LARGE SCALE GENOMIC DNA]</scope>
    <source>
        <strain evidence="1 2">GM-16</strain>
    </source>
</reference>
<dbReference type="AlphaFoldDB" id="A0A437GVG8"/>
<evidence type="ECO:0000313" key="2">
    <source>
        <dbReference type="Proteomes" id="UP000283003"/>
    </source>
</evidence>
<dbReference type="RefSeq" id="WP_127613402.1">
    <property type="nucleotide sequence ID" value="NZ_RXOL01000007.1"/>
</dbReference>
<name>A0A437GVG8_9SPHN</name>
<sequence length="70" mass="8276">MLLREVEKFLRRTGMPATKFGRLAVSDPRLVLDLRNGREPRRRMMMRVEHFMNNHTPSFCQLTQESPDAC</sequence>
<dbReference type="Proteomes" id="UP000283003">
    <property type="component" value="Unassembled WGS sequence"/>
</dbReference>
<organism evidence="1 2">
    <name type="scientific">Croceicoccus ponticola</name>
    <dbReference type="NCBI Taxonomy" id="2217664"/>
    <lineage>
        <taxon>Bacteria</taxon>
        <taxon>Pseudomonadati</taxon>
        <taxon>Pseudomonadota</taxon>
        <taxon>Alphaproteobacteria</taxon>
        <taxon>Sphingomonadales</taxon>
        <taxon>Erythrobacteraceae</taxon>
        <taxon>Croceicoccus</taxon>
    </lineage>
</organism>